<comment type="cofactor">
    <cofactor evidence="9">
        <name>Mg(2+)</name>
        <dbReference type="ChEBI" id="CHEBI:18420"/>
    </cofactor>
    <text evidence="9">Requires a divalent cation, most likely magnesium in vivo, as an electrophilic catalyst to aid phosphoryl group transfer. It is the chelate of the metal and the nucleotide that is the actual substrate.</text>
</comment>
<feature type="binding site" evidence="9">
    <location>
        <position position="358"/>
    </location>
    <ligand>
        <name>substrate</name>
    </ligand>
</feature>
<proteinExistence type="inferred from homology"/>
<feature type="compositionally biased region" description="Low complexity" evidence="10">
    <location>
        <begin position="414"/>
        <end position="428"/>
    </location>
</feature>
<keyword evidence="1 9" id="KW-0808">Transferase</keyword>
<feature type="binding site" evidence="9">
    <location>
        <begin position="67"/>
        <end position="71"/>
    </location>
    <ligand>
        <name>substrate</name>
    </ligand>
</feature>
<dbReference type="RefSeq" id="WP_091050086.1">
    <property type="nucleotide sequence ID" value="NZ_FNGF01000004.1"/>
</dbReference>
<comment type="similarity">
    <text evidence="9">Belongs to the carbohydrate kinase PfkB family. Ribokinase subfamily.</text>
</comment>
<feature type="domain" description="Carbohydrate kinase PfkB" evidence="11">
    <location>
        <begin position="307"/>
        <end position="398"/>
    </location>
</feature>
<feature type="binding site" evidence="9">
    <location>
        <position position="386"/>
    </location>
    <ligand>
        <name>K(+)</name>
        <dbReference type="ChEBI" id="CHEBI:29103"/>
    </ligand>
</feature>
<evidence type="ECO:0000256" key="2">
    <source>
        <dbReference type="ARBA" id="ARBA00022723"/>
    </source>
</evidence>
<dbReference type="InterPro" id="IPR002139">
    <property type="entry name" value="Ribo/fructo_kinase"/>
</dbReference>
<dbReference type="HAMAP" id="MF_01987">
    <property type="entry name" value="Ribokinase"/>
    <property type="match status" value="1"/>
</dbReference>
<feature type="region of interest" description="Disordered" evidence="10">
    <location>
        <begin position="1"/>
        <end position="22"/>
    </location>
</feature>
<dbReference type="CDD" id="cd01174">
    <property type="entry name" value="ribokinase"/>
    <property type="match status" value="1"/>
</dbReference>
<feature type="domain" description="Carbohydrate kinase PfkB" evidence="11">
    <location>
        <begin position="30"/>
        <end position="223"/>
    </location>
</feature>
<evidence type="ECO:0000259" key="11">
    <source>
        <dbReference type="Pfam" id="PF00294"/>
    </source>
</evidence>
<feature type="binding site" evidence="9">
    <location>
        <begin position="326"/>
        <end position="331"/>
    </location>
    <ligand>
        <name>ATP</name>
        <dbReference type="ChEBI" id="CHEBI:30616"/>
    </ligand>
</feature>
<feature type="compositionally biased region" description="Low complexity" evidence="10">
    <location>
        <begin position="284"/>
        <end position="301"/>
    </location>
</feature>
<evidence type="ECO:0000256" key="4">
    <source>
        <dbReference type="ARBA" id="ARBA00022777"/>
    </source>
</evidence>
<comment type="subunit">
    <text evidence="9">Homodimer.</text>
</comment>
<keyword evidence="7 9" id="KW-0630">Potassium</keyword>
<reference evidence="13" key="1">
    <citation type="submission" date="2016-10" db="EMBL/GenBank/DDBJ databases">
        <authorList>
            <person name="Varghese N."/>
            <person name="Submissions S."/>
        </authorList>
    </citation>
    <scope>NUCLEOTIDE SEQUENCE [LARGE SCALE GENOMIC DNA]</scope>
    <source>
        <strain evidence="13">CGMCC 4.3147</strain>
    </source>
</reference>
<evidence type="ECO:0000256" key="7">
    <source>
        <dbReference type="ARBA" id="ARBA00022958"/>
    </source>
</evidence>
<dbReference type="InterPro" id="IPR011877">
    <property type="entry name" value="Ribokinase"/>
</dbReference>
<dbReference type="PRINTS" id="PR00990">
    <property type="entry name" value="RIBOKINASE"/>
</dbReference>
<sequence length="461" mass="45411">MSAKTAERSAARADAAARPGTVDAELPSRTRVLVVGSVNIDDAVRVPRFPGPGETLGARSSDTALGGKGANQAVAAARAGAAVRMVGAVGTRDGSAVLGALDADGIDTEGVARLDDLPSGRAFVFIDDRAENSIVIVPGANHAIPEAAVREACRALRPGEVLLLQNEIPAATSRLAARLAREAGATVVWNAAPAPEGLQELIEGHDLLLVNEHELDRIATLLGATDNSPSVHPGSATSRAAGPQGGAGSAAQAGTGSAPTTATGGSPHGEPTAIALSGNDSRTDPAAGSSAGAASGADPAATGSARSVESLLTAVASATGGDVICTLGAAGAAYRVGGVFGRAAARPVEAVDTTAAGDTFAGYFAALADLPLPRRLRRALDAASLAVTRPGASPSIPARAEVEALEPLSRESHAAPPEADAAETETAAVNSHRGTGPAAAPVPDPVAAPAAAANTTERNTT</sequence>
<feature type="compositionally biased region" description="Low complexity" evidence="10">
    <location>
        <begin position="249"/>
        <end position="265"/>
    </location>
</feature>
<evidence type="ECO:0000256" key="5">
    <source>
        <dbReference type="ARBA" id="ARBA00022840"/>
    </source>
</evidence>
<dbReference type="Pfam" id="PF00294">
    <property type="entry name" value="PfkB"/>
    <property type="match status" value="2"/>
</dbReference>
<evidence type="ECO:0000313" key="12">
    <source>
        <dbReference type="EMBL" id="SDL17583.1"/>
    </source>
</evidence>
<dbReference type="GO" id="GO:0005524">
    <property type="term" value="F:ATP binding"/>
    <property type="evidence" value="ECO:0007669"/>
    <property type="project" value="UniProtKB-UniRule"/>
</dbReference>
<feature type="region of interest" description="Disordered" evidence="10">
    <location>
        <begin position="225"/>
        <end position="301"/>
    </location>
</feature>
<dbReference type="InterPro" id="IPR029056">
    <property type="entry name" value="Ribokinase-like"/>
</dbReference>
<feature type="binding site" evidence="9">
    <location>
        <position position="389"/>
    </location>
    <ligand>
        <name>K(+)</name>
        <dbReference type="ChEBI" id="CHEBI:29103"/>
    </ligand>
</feature>
<dbReference type="OrthoDB" id="9775849at2"/>
<evidence type="ECO:0000256" key="9">
    <source>
        <dbReference type="HAMAP-Rule" id="MF_01987"/>
    </source>
</evidence>
<evidence type="ECO:0000313" key="13">
    <source>
        <dbReference type="Proteomes" id="UP000198662"/>
    </source>
</evidence>
<comment type="caution">
    <text evidence="9">Lacks conserved residue(s) required for the propagation of feature annotation.</text>
</comment>
<dbReference type="SUPFAM" id="SSF53613">
    <property type="entry name" value="Ribokinase-like"/>
    <property type="match status" value="1"/>
</dbReference>
<dbReference type="GO" id="GO:0046872">
    <property type="term" value="F:metal ion binding"/>
    <property type="evidence" value="ECO:0007669"/>
    <property type="project" value="UniProtKB-KW"/>
</dbReference>
<evidence type="ECO:0000256" key="1">
    <source>
        <dbReference type="ARBA" id="ARBA00022679"/>
    </source>
</evidence>
<comment type="function">
    <text evidence="9">Catalyzes the phosphorylation of ribose at O-5 in a reaction requiring ATP and magnesium. The resulting D-ribose-5-phosphate can then be used either for sythesis of nucleotides, histidine, and tryptophan, or as a component of the pentose phosphate pathway.</text>
</comment>
<keyword evidence="13" id="KW-1185">Reference proteome</keyword>
<comment type="subcellular location">
    <subcellularLocation>
        <location evidence="9">Cytoplasm</location>
    </subcellularLocation>
</comment>
<comment type="pathway">
    <text evidence="9">Carbohydrate metabolism; D-ribose degradation; D-ribose 5-phosphate from beta-D-ribopyranose: step 2/2.</text>
</comment>
<keyword evidence="2 9" id="KW-0479">Metal-binding</keyword>
<feature type="region of interest" description="Disordered" evidence="10">
    <location>
        <begin position="406"/>
        <end position="461"/>
    </location>
</feature>
<feature type="binding site" evidence="9">
    <location>
        <position position="352"/>
    </location>
    <ligand>
        <name>K(+)</name>
        <dbReference type="ChEBI" id="CHEBI:29103"/>
    </ligand>
</feature>
<feature type="compositionally biased region" description="Polar residues" evidence="10">
    <location>
        <begin position="225"/>
        <end position="238"/>
    </location>
</feature>
<dbReference type="PANTHER" id="PTHR10584:SF166">
    <property type="entry name" value="RIBOKINASE"/>
    <property type="match status" value="1"/>
</dbReference>
<evidence type="ECO:0000256" key="3">
    <source>
        <dbReference type="ARBA" id="ARBA00022741"/>
    </source>
</evidence>
<feature type="binding site" evidence="9">
    <location>
        <position position="211"/>
    </location>
    <ligand>
        <name>ATP</name>
        <dbReference type="ChEBI" id="CHEBI:30616"/>
    </ligand>
</feature>
<dbReference type="AlphaFoldDB" id="A0A1G9HYD7"/>
<dbReference type="InterPro" id="IPR011611">
    <property type="entry name" value="PfkB_dom"/>
</dbReference>
<feature type="binding site" evidence="9">
    <location>
        <begin position="357"/>
        <end position="358"/>
    </location>
    <ligand>
        <name>ATP</name>
        <dbReference type="ChEBI" id="CHEBI:30616"/>
    </ligand>
</feature>
<evidence type="ECO:0000256" key="8">
    <source>
        <dbReference type="ARBA" id="ARBA00023277"/>
    </source>
</evidence>
<keyword evidence="6 9" id="KW-0460">Magnesium</keyword>
<evidence type="ECO:0000256" key="6">
    <source>
        <dbReference type="ARBA" id="ARBA00022842"/>
    </source>
</evidence>
<dbReference type="UniPathway" id="UPA00916">
    <property type="reaction ID" value="UER00889"/>
</dbReference>
<dbReference type="GO" id="GO:0005829">
    <property type="term" value="C:cytosol"/>
    <property type="evidence" value="ECO:0007669"/>
    <property type="project" value="TreeGrafter"/>
</dbReference>
<keyword evidence="4 9" id="KW-0418">Kinase</keyword>
<dbReference type="EC" id="2.7.1.15" evidence="9"/>
<feature type="binding site" evidence="9">
    <location>
        <position position="391"/>
    </location>
    <ligand>
        <name>K(+)</name>
        <dbReference type="ChEBI" id="CHEBI:29103"/>
    </ligand>
</feature>
<protein>
    <recommendedName>
        <fullName evidence="9">Ribokinase</fullName>
        <shortName evidence="9">RK</shortName>
        <ecNumber evidence="9">2.7.1.15</ecNumber>
    </recommendedName>
</protein>
<comment type="catalytic activity">
    <reaction evidence="9">
        <text>D-ribose + ATP = D-ribose 5-phosphate + ADP + H(+)</text>
        <dbReference type="Rhea" id="RHEA:13697"/>
        <dbReference type="ChEBI" id="CHEBI:15378"/>
        <dbReference type="ChEBI" id="CHEBI:30616"/>
        <dbReference type="ChEBI" id="CHEBI:47013"/>
        <dbReference type="ChEBI" id="CHEBI:78346"/>
        <dbReference type="ChEBI" id="CHEBI:456216"/>
        <dbReference type="EC" id="2.7.1.15"/>
    </reaction>
</comment>
<dbReference type="GO" id="GO:0019303">
    <property type="term" value="P:D-ribose catabolic process"/>
    <property type="evidence" value="ECO:0007669"/>
    <property type="project" value="UniProtKB-UniRule"/>
</dbReference>
<accession>A0A1G9HYD7</accession>
<feature type="binding site" evidence="9">
    <location>
        <position position="354"/>
    </location>
    <ligand>
        <name>K(+)</name>
        <dbReference type="ChEBI" id="CHEBI:29103"/>
    </ligand>
</feature>
<keyword evidence="8 9" id="KW-0119">Carbohydrate metabolism</keyword>
<dbReference type="GO" id="GO:0004747">
    <property type="term" value="F:ribokinase activity"/>
    <property type="evidence" value="ECO:0007669"/>
    <property type="project" value="UniProtKB-UniRule"/>
</dbReference>
<gene>
    <name evidence="9" type="primary">rbsK</name>
    <name evidence="12" type="ORF">SAMN05216298_2894</name>
</gene>
<comment type="activity regulation">
    <text evidence="9">Activated by a monovalent cation that binds near, but not in, the active site. The most likely occupant of the site in vivo is potassium. Ion binding induces a conformational change that may alter substrate affinity.</text>
</comment>
<dbReference type="PANTHER" id="PTHR10584">
    <property type="entry name" value="SUGAR KINASE"/>
    <property type="match status" value="1"/>
</dbReference>
<feature type="binding site" evidence="9">
    <location>
        <position position="167"/>
    </location>
    <ligand>
        <name>substrate</name>
    </ligand>
</feature>
<organism evidence="12 13">
    <name type="scientific">Glycomyces sambucus</name>
    <dbReference type="NCBI Taxonomy" id="380244"/>
    <lineage>
        <taxon>Bacteria</taxon>
        <taxon>Bacillati</taxon>
        <taxon>Actinomycetota</taxon>
        <taxon>Actinomycetes</taxon>
        <taxon>Glycomycetales</taxon>
        <taxon>Glycomycetaceae</taxon>
        <taxon>Glycomyces</taxon>
    </lineage>
</organism>
<feature type="active site" description="Proton acceptor" evidence="9">
    <location>
        <position position="358"/>
    </location>
</feature>
<feature type="binding site" evidence="9">
    <location>
        <begin position="39"/>
        <end position="41"/>
    </location>
    <ligand>
        <name>substrate</name>
    </ligand>
</feature>
<dbReference type="STRING" id="380244.SAMN05216298_2894"/>
<keyword evidence="5 9" id="KW-0067">ATP-binding</keyword>
<keyword evidence="9" id="KW-0963">Cytoplasm</keyword>
<name>A0A1G9HYD7_9ACTN</name>
<keyword evidence="3 9" id="KW-0547">Nucleotide-binding</keyword>
<dbReference type="Gene3D" id="3.40.1190.20">
    <property type="match status" value="2"/>
</dbReference>
<evidence type="ECO:0000256" key="10">
    <source>
        <dbReference type="SAM" id="MobiDB-lite"/>
    </source>
</evidence>
<feature type="binding site" evidence="9">
    <location>
        <position position="395"/>
    </location>
    <ligand>
        <name>K(+)</name>
        <dbReference type="ChEBI" id="CHEBI:29103"/>
    </ligand>
</feature>
<dbReference type="EMBL" id="FNGF01000004">
    <property type="protein sequence ID" value="SDL17583.1"/>
    <property type="molecule type" value="Genomic_DNA"/>
</dbReference>
<dbReference type="Proteomes" id="UP000198662">
    <property type="component" value="Unassembled WGS sequence"/>
</dbReference>
<feature type="compositionally biased region" description="Basic and acidic residues" evidence="10">
    <location>
        <begin position="1"/>
        <end position="11"/>
    </location>
</feature>